<evidence type="ECO:0000313" key="1">
    <source>
        <dbReference type="EMBL" id="MDC0670020.1"/>
    </source>
</evidence>
<comment type="caution">
    <text evidence="1">The sequence shown here is derived from an EMBL/GenBank/DDBJ whole genome shotgun (WGS) entry which is preliminary data.</text>
</comment>
<proteinExistence type="predicted"/>
<dbReference type="Proteomes" id="UP001217838">
    <property type="component" value="Unassembled WGS sequence"/>
</dbReference>
<gene>
    <name evidence="1" type="ORF">POL58_19870</name>
</gene>
<name>A0ABT5B7B5_9BACT</name>
<dbReference type="EMBL" id="JAQNDN010000010">
    <property type="protein sequence ID" value="MDC0670020.1"/>
    <property type="molecule type" value="Genomic_DNA"/>
</dbReference>
<protein>
    <submittedName>
        <fullName evidence="1">Uncharacterized protein</fullName>
    </submittedName>
</protein>
<accession>A0ABT5B7B5</accession>
<evidence type="ECO:0000313" key="2">
    <source>
        <dbReference type="Proteomes" id="UP001217838"/>
    </source>
</evidence>
<keyword evidence="2" id="KW-1185">Reference proteome</keyword>
<reference evidence="1 2" key="1">
    <citation type="submission" date="2022-11" db="EMBL/GenBank/DDBJ databases">
        <title>Minimal conservation of predation-associated metabolite biosynthetic gene clusters underscores biosynthetic potential of Myxococcota including descriptions for ten novel species: Archangium lansinium sp. nov., Myxococcus landrumus sp. nov., Nannocystis bai.</title>
        <authorList>
            <person name="Ahearne A."/>
            <person name="Stevens C."/>
            <person name="Dowd S."/>
        </authorList>
    </citation>
    <scope>NUCLEOTIDE SEQUENCE [LARGE SCALE GENOMIC DNA]</scope>
    <source>
        <strain evidence="1 2">NCELM</strain>
    </source>
</reference>
<dbReference type="RefSeq" id="WP_271999829.1">
    <property type="nucleotide sequence ID" value="NZ_JAQNDN010000010.1"/>
</dbReference>
<sequence length="315" mass="33327">MRPLLVVTLAAVVGCIVDLDPQRDCGDAYVDELAGEECEPSQAESLAGYCPAGEIPGPGACDPTTCRFVPDSCTRCGNGVLDPGEACDPKDMNQPSCLFGGVAQCRSDCTIDQSKCARGCGDGEVDVDLGEECDLGPVNDVTDKAAPVDCRELPGPTAGRPYGSGVSTDCVKCMWDRSNCRYCGNERLENLDVVADEELHIDFDNKIKALPEVCDGDQADPKALSQYCQDRCDAGGFTVSCAFTCAEKCDEFLEPADDPTELACCTPSGSACPNDEKGELYKGRLPCCGVPASDPPVDHCSEDWTGNTLSLRVCP</sequence>
<organism evidence="1 2">
    <name type="scientific">Nannocystis radixulma</name>
    <dbReference type="NCBI Taxonomy" id="2995305"/>
    <lineage>
        <taxon>Bacteria</taxon>
        <taxon>Pseudomonadati</taxon>
        <taxon>Myxococcota</taxon>
        <taxon>Polyangia</taxon>
        <taxon>Nannocystales</taxon>
        <taxon>Nannocystaceae</taxon>
        <taxon>Nannocystis</taxon>
    </lineage>
</organism>
<dbReference type="PROSITE" id="PS51257">
    <property type="entry name" value="PROKAR_LIPOPROTEIN"/>
    <property type="match status" value="1"/>
</dbReference>